<comment type="caution">
    <text evidence="1">The sequence shown here is derived from an EMBL/GenBank/DDBJ whole genome shotgun (WGS) entry which is preliminary data.</text>
</comment>
<accession>A0ABC9TGY5</accession>
<evidence type="ECO:0000313" key="2">
    <source>
        <dbReference type="Proteomes" id="UP000015750"/>
    </source>
</evidence>
<proteinExistence type="predicted"/>
<evidence type="ECO:0000313" key="1">
    <source>
        <dbReference type="EMBL" id="EPI04840.1"/>
    </source>
</evidence>
<dbReference type="Proteomes" id="UP000015750">
    <property type="component" value="Unassembled WGS sequence"/>
</dbReference>
<dbReference type="AlphaFoldDB" id="A0ABC9TGY5"/>
<sequence length="132" mass="14947">MNMAKMLSIRDFDLAAIGTLFEVDEVMPKFATEERKDSTGAVILDTEGRPRKFSTAEIVGYKYSVTILDGAFRKKSTQVTIDGLGEVITNEEIQKRDSVKCRFKNLMVSMSGNPMYYKAEEMNLLSQEETKK</sequence>
<gene>
    <name evidence="1" type="ORF">D358_02774</name>
</gene>
<reference evidence="1 2" key="1">
    <citation type="submission" date="2013-06" db="EMBL/GenBank/DDBJ databases">
        <authorList>
            <person name="Weinstock G."/>
            <person name="Sodergren E."/>
            <person name="Lobos E.A."/>
            <person name="Fulton L."/>
            <person name="Fulton R."/>
            <person name="Courtney L."/>
            <person name="Fronick C."/>
            <person name="O'Laughlin M."/>
            <person name="Godfrey J."/>
            <person name="Wilson R.M."/>
            <person name="Miner T."/>
            <person name="Farmer C."/>
            <person name="Delehaunty K."/>
            <person name="Cordes M."/>
            <person name="Minx P."/>
            <person name="Tomlinson C."/>
            <person name="Chen J."/>
            <person name="Wollam A."/>
            <person name="Pepin K.H."/>
            <person name="Bhonagiri V."/>
            <person name="Zhang X."/>
            <person name="Warren W."/>
            <person name="Mitreva M."/>
            <person name="Mardis E.R."/>
            <person name="Wilson R.K."/>
        </authorList>
    </citation>
    <scope>NUCLEOTIDE SEQUENCE [LARGE SCALE GENOMIC DNA]</scope>
    <source>
        <strain evidence="1 2">RP2S-4</strain>
    </source>
</reference>
<dbReference type="EMBL" id="ATIR01000103">
    <property type="protein sequence ID" value="EPI04840.1"/>
    <property type="molecule type" value="Genomic_DNA"/>
</dbReference>
<organism evidence="1 2">
    <name type="scientific">Enterococcus faecalis RP2S-4</name>
    <dbReference type="NCBI Taxonomy" id="1244145"/>
    <lineage>
        <taxon>Bacteria</taxon>
        <taxon>Bacillati</taxon>
        <taxon>Bacillota</taxon>
        <taxon>Bacilli</taxon>
        <taxon>Lactobacillales</taxon>
        <taxon>Enterococcaceae</taxon>
        <taxon>Enterococcus</taxon>
    </lineage>
</organism>
<name>A0ABC9TGY5_ENTFL</name>
<protein>
    <submittedName>
        <fullName evidence="1">Uncharacterized protein</fullName>
    </submittedName>
</protein>